<feature type="domain" description="Tripartite ATP-independent periplasmic transporters DctQ component" evidence="10">
    <location>
        <begin position="48"/>
        <end position="180"/>
    </location>
</feature>
<keyword evidence="7 9" id="KW-0472">Membrane</keyword>
<comment type="similarity">
    <text evidence="8 9">Belongs to the TRAP transporter small permease family.</text>
</comment>
<dbReference type="Pfam" id="PF04290">
    <property type="entry name" value="DctQ"/>
    <property type="match status" value="1"/>
</dbReference>
<accession>A0A5C6QD68</accession>
<gene>
    <name evidence="11" type="ORF">ESZ36_13945</name>
</gene>
<dbReference type="PANTHER" id="PTHR35011:SF10">
    <property type="entry name" value="TRAP TRANSPORTER SMALL PERMEASE PROTEIN"/>
    <property type="match status" value="1"/>
</dbReference>
<evidence type="ECO:0000259" key="10">
    <source>
        <dbReference type="Pfam" id="PF04290"/>
    </source>
</evidence>
<keyword evidence="5 9" id="KW-0812">Transmembrane</keyword>
<evidence type="ECO:0000256" key="6">
    <source>
        <dbReference type="ARBA" id="ARBA00022989"/>
    </source>
</evidence>
<dbReference type="InterPro" id="IPR055348">
    <property type="entry name" value="DctQ"/>
</dbReference>
<comment type="subcellular location">
    <subcellularLocation>
        <location evidence="1 9">Cell inner membrane</location>
        <topology evidence="1 9">Multi-pass membrane protein</topology>
    </subcellularLocation>
</comment>
<comment type="subunit">
    <text evidence="9">The complex comprises the extracytoplasmic solute receptor protein and the two transmembrane proteins.</text>
</comment>
<dbReference type="PANTHER" id="PTHR35011">
    <property type="entry name" value="2,3-DIKETO-L-GULONATE TRAP TRANSPORTER SMALL PERMEASE PROTEIN YIAM"/>
    <property type="match status" value="1"/>
</dbReference>
<evidence type="ECO:0000256" key="1">
    <source>
        <dbReference type="ARBA" id="ARBA00004429"/>
    </source>
</evidence>
<reference evidence="11 12" key="1">
    <citation type="submission" date="2019-07" db="EMBL/GenBank/DDBJ databases">
        <title>Genomes of sea-ice associated Colwellia species.</title>
        <authorList>
            <person name="Bowman J.P."/>
        </authorList>
    </citation>
    <scope>NUCLEOTIDE SEQUENCE [LARGE SCALE GENOMIC DNA]</scope>
    <source>
        <strain evidence="11 12">ACAM 459</strain>
    </source>
</reference>
<evidence type="ECO:0000313" key="11">
    <source>
        <dbReference type="EMBL" id="TWX66668.1"/>
    </source>
</evidence>
<feature type="transmembrane region" description="Helical" evidence="9">
    <location>
        <begin position="153"/>
        <end position="173"/>
    </location>
</feature>
<evidence type="ECO:0000256" key="4">
    <source>
        <dbReference type="ARBA" id="ARBA00022519"/>
    </source>
</evidence>
<comment type="function">
    <text evidence="9">Part of the tripartite ATP-independent periplasmic (TRAP) transport system.</text>
</comment>
<dbReference type="RefSeq" id="WP_146789022.1">
    <property type="nucleotide sequence ID" value="NZ_VOLT01000007.1"/>
</dbReference>
<dbReference type="GO" id="GO:0022857">
    <property type="term" value="F:transmembrane transporter activity"/>
    <property type="evidence" value="ECO:0007669"/>
    <property type="project" value="UniProtKB-UniRule"/>
</dbReference>
<keyword evidence="4 9" id="KW-0997">Cell inner membrane</keyword>
<dbReference type="GO" id="GO:0005886">
    <property type="term" value="C:plasma membrane"/>
    <property type="evidence" value="ECO:0007669"/>
    <property type="project" value="UniProtKB-SubCell"/>
</dbReference>
<keyword evidence="3" id="KW-1003">Cell membrane</keyword>
<evidence type="ECO:0000256" key="5">
    <source>
        <dbReference type="ARBA" id="ARBA00022692"/>
    </source>
</evidence>
<keyword evidence="2 9" id="KW-0813">Transport</keyword>
<sequence length="202" mass="22679">MKTTTLKSDSLLQQVDLTGKTKKTTLQQFEYLLDFCLKAAMIFSGLGLAILMFTQVIMRYVLESPFAGIEEAAILLAVWVYFLGMGYATKERAHIHGGIVSLVVSDPFKIEMIRFIVSIICTIAACVFGYYATKYGLFVIEKGRMSLYLQWPKGLWSGSMIFGFSMMIFYFLLQTVTDYRAMLAAKAQKQATTPQSSNNGKD</sequence>
<evidence type="ECO:0000256" key="8">
    <source>
        <dbReference type="ARBA" id="ARBA00038436"/>
    </source>
</evidence>
<dbReference type="EMBL" id="VOLT01000007">
    <property type="protein sequence ID" value="TWX66668.1"/>
    <property type="molecule type" value="Genomic_DNA"/>
</dbReference>
<dbReference type="OrthoDB" id="4964541at2"/>
<evidence type="ECO:0000256" key="2">
    <source>
        <dbReference type="ARBA" id="ARBA00022448"/>
    </source>
</evidence>
<keyword evidence="12" id="KW-1185">Reference proteome</keyword>
<protein>
    <recommendedName>
        <fullName evidence="9">TRAP transporter small permease protein</fullName>
    </recommendedName>
</protein>
<evidence type="ECO:0000256" key="7">
    <source>
        <dbReference type="ARBA" id="ARBA00023136"/>
    </source>
</evidence>
<evidence type="ECO:0000256" key="9">
    <source>
        <dbReference type="RuleBase" id="RU369079"/>
    </source>
</evidence>
<dbReference type="Proteomes" id="UP000321822">
    <property type="component" value="Unassembled WGS sequence"/>
</dbReference>
<feature type="transmembrane region" description="Helical" evidence="9">
    <location>
        <begin position="65"/>
        <end position="84"/>
    </location>
</feature>
<feature type="transmembrane region" description="Helical" evidence="9">
    <location>
        <begin position="31"/>
        <end position="53"/>
    </location>
</feature>
<evidence type="ECO:0000256" key="3">
    <source>
        <dbReference type="ARBA" id="ARBA00022475"/>
    </source>
</evidence>
<dbReference type="AlphaFoldDB" id="A0A5C6QD68"/>
<evidence type="ECO:0000313" key="12">
    <source>
        <dbReference type="Proteomes" id="UP000321822"/>
    </source>
</evidence>
<name>A0A5C6QD68_9GAMM</name>
<dbReference type="GO" id="GO:0015740">
    <property type="term" value="P:C4-dicarboxylate transport"/>
    <property type="evidence" value="ECO:0007669"/>
    <property type="project" value="TreeGrafter"/>
</dbReference>
<comment type="caution">
    <text evidence="11">The sequence shown here is derived from an EMBL/GenBank/DDBJ whole genome shotgun (WGS) entry which is preliminary data.</text>
</comment>
<feature type="transmembrane region" description="Helical" evidence="9">
    <location>
        <begin position="115"/>
        <end position="133"/>
    </location>
</feature>
<keyword evidence="6 9" id="KW-1133">Transmembrane helix</keyword>
<proteinExistence type="inferred from homology"/>
<organism evidence="11 12">
    <name type="scientific">Colwellia demingiae</name>
    <dbReference type="NCBI Taxonomy" id="89401"/>
    <lineage>
        <taxon>Bacteria</taxon>
        <taxon>Pseudomonadati</taxon>
        <taxon>Pseudomonadota</taxon>
        <taxon>Gammaproteobacteria</taxon>
        <taxon>Alteromonadales</taxon>
        <taxon>Colwelliaceae</taxon>
        <taxon>Colwellia</taxon>
    </lineage>
</organism>
<dbReference type="InterPro" id="IPR007387">
    <property type="entry name" value="TRAP_DctQ"/>
</dbReference>